<dbReference type="InterPro" id="IPR050792">
    <property type="entry name" value="ADP-ribosylglycohydrolase"/>
</dbReference>
<sequence>MPAPGDEDAAEDILLWVEGPEAMAEVRGAAASLLADRARGALLGLAVGDALGTTLEFSTRDDHPHHAEMTGGGPFGLEPGQWTDDTSMALALAESLIAHPDLDARDLMDRFVSWWREGQYSCTGACFDIGIATRDALARYLRSGDPFAGSTDPYSAGNGSLMRLAPAAIHALHDPAFAQHFAVQQSRTTHATPQAVEACALFAELLVGAMQGVPGAELLEPREWRGDPAIAAAARGDWRGRPRSAIRSSGYVVHTLEAALWAVERTESFEEALVLAVNLGEDADSVGAVTGQLAGALYGMSGIPPRWLEPLAWRERLVELADALLAGEGWR</sequence>
<dbReference type="Proteomes" id="UP000681594">
    <property type="component" value="Unassembled WGS sequence"/>
</dbReference>
<accession>A0ABS4AK77</accession>
<name>A0ABS4AK77_9PROT</name>
<dbReference type="PANTHER" id="PTHR16222:SF12">
    <property type="entry name" value="ADP-RIBOSYLGLYCOHYDROLASE-RELATED"/>
    <property type="match status" value="1"/>
</dbReference>
<comment type="caution">
    <text evidence="1">The sequence shown here is derived from an EMBL/GenBank/DDBJ whole genome shotgun (WGS) entry which is preliminary data.</text>
</comment>
<dbReference type="SUPFAM" id="SSF101478">
    <property type="entry name" value="ADP-ribosylglycohydrolase"/>
    <property type="match status" value="1"/>
</dbReference>
<reference evidence="1 2" key="1">
    <citation type="submission" date="2021-03" db="EMBL/GenBank/DDBJ databases">
        <authorList>
            <person name="So Y."/>
        </authorList>
    </citation>
    <scope>NUCLEOTIDE SEQUENCE [LARGE SCALE GENOMIC DNA]</scope>
    <source>
        <strain evidence="1 2">SSH11</strain>
    </source>
</reference>
<dbReference type="InterPro" id="IPR005502">
    <property type="entry name" value="Ribosyl_crysJ1"/>
</dbReference>
<organism evidence="1 2">
    <name type="scientific">Pararoseomonas baculiformis</name>
    <dbReference type="NCBI Taxonomy" id="2820812"/>
    <lineage>
        <taxon>Bacteria</taxon>
        <taxon>Pseudomonadati</taxon>
        <taxon>Pseudomonadota</taxon>
        <taxon>Alphaproteobacteria</taxon>
        <taxon>Acetobacterales</taxon>
        <taxon>Acetobacteraceae</taxon>
        <taxon>Pararoseomonas</taxon>
    </lineage>
</organism>
<dbReference type="PANTHER" id="PTHR16222">
    <property type="entry name" value="ADP-RIBOSYLGLYCOHYDROLASE"/>
    <property type="match status" value="1"/>
</dbReference>
<gene>
    <name evidence="1" type="ORF">J8J14_22025</name>
</gene>
<keyword evidence="2" id="KW-1185">Reference proteome</keyword>
<dbReference type="RefSeq" id="WP_209381710.1">
    <property type="nucleotide sequence ID" value="NZ_JAGIZB010000036.1"/>
</dbReference>
<evidence type="ECO:0000313" key="2">
    <source>
        <dbReference type="Proteomes" id="UP000681594"/>
    </source>
</evidence>
<dbReference type="InterPro" id="IPR036705">
    <property type="entry name" value="Ribosyl_crysJ1_sf"/>
</dbReference>
<proteinExistence type="predicted"/>
<evidence type="ECO:0000313" key="1">
    <source>
        <dbReference type="EMBL" id="MBP0447442.1"/>
    </source>
</evidence>
<protein>
    <submittedName>
        <fullName evidence="1">ADP-ribosylglycohydrolase family protein</fullName>
    </submittedName>
</protein>
<dbReference type="Gene3D" id="1.10.4080.10">
    <property type="entry name" value="ADP-ribosylation/Crystallin J1"/>
    <property type="match status" value="1"/>
</dbReference>
<dbReference type="EMBL" id="JAGIZB010000036">
    <property type="protein sequence ID" value="MBP0447442.1"/>
    <property type="molecule type" value="Genomic_DNA"/>
</dbReference>
<dbReference type="Pfam" id="PF03747">
    <property type="entry name" value="ADP_ribosyl_GH"/>
    <property type="match status" value="1"/>
</dbReference>